<dbReference type="RefSeq" id="WP_090554740.1">
    <property type="nucleotide sequence ID" value="NZ_FNFP01000010.1"/>
</dbReference>
<dbReference type="STRING" id="393762.SAMN05660472_02811"/>
<organism evidence="1 2">
    <name type="scientific">Natronincola ferrireducens</name>
    <dbReference type="NCBI Taxonomy" id="393762"/>
    <lineage>
        <taxon>Bacteria</taxon>
        <taxon>Bacillati</taxon>
        <taxon>Bacillota</taxon>
        <taxon>Clostridia</taxon>
        <taxon>Peptostreptococcales</taxon>
        <taxon>Natronincolaceae</taxon>
        <taxon>Natronincola</taxon>
    </lineage>
</organism>
<dbReference type="Proteomes" id="UP000198718">
    <property type="component" value="Unassembled WGS sequence"/>
</dbReference>
<gene>
    <name evidence="1" type="ORF">SAMN05660472_02811</name>
</gene>
<accession>A0A1G9I6A3</accession>
<dbReference type="InterPro" id="IPR036278">
    <property type="entry name" value="Sialidase_sf"/>
</dbReference>
<dbReference type="SUPFAM" id="SSF50939">
    <property type="entry name" value="Sialidases"/>
    <property type="match status" value="1"/>
</dbReference>
<keyword evidence="2" id="KW-1185">Reference proteome</keyword>
<dbReference type="EMBL" id="FNFP01000010">
    <property type="protein sequence ID" value="SDL20780.1"/>
    <property type="molecule type" value="Genomic_DNA"/>
</dbReference>
<evidence type="ECO:0000313" key="1">
    <source>
        <dbReference type="EMBL" id="SDL20780.1"/>
    </source>
</evidence>
<name>A0A1G9I6A3_9FIRM</name>
<dbReference type="OrthoDB" id="1947745at2"/>
<dbReference type="InterPro" id="IPR013783">
    <property type="entry name" value="Ig-like_fold"/>
</dbReference>
<evidence type="ECO:0000313" key="2">
    <source>
        <dbReference type="Proteomes" id="UP000198718"/>
    </source>
</evidence>
<proteinExistence type="predicted"/>
<dbReference type="Gene3D" id="2.60.40.10">
    <property type="entry name" value="Immunoglobulins"/>
    <property type="match status" value="2"/>
</dbReference>
<reference evidence="1 2" key="1">
    <citation type="submission" date="2016-10" db="EMBL/GenBank/DDBJ databases">
        <authorList>
            <person name="de Groot N.N."/>
        </authorList>
    </citation>
    <scope>NUCLEOTIDE SEQUENCE [LARGE SCALE GENOMIC DNA]</scope>
    <source>
        <strain evidence="1 2">DSM 18346</strain>
    </source>
</reference>
<protein>
    <recommendedName>
        <fullName evidence="3">Fibronectin type-III domain-containing protein</fullName>
    </recommendedName>
</protein>
<evidence type="ECO:0008006" key="3">
    <source>
        <dbReference type="Google" id="ProtNLM"/>
    </source>
</evidence>
<sequence length="680" mass="78072">MPIMQITTGENNHYDRRYTYDSAYGALQVQIGGAYQSGGVKNAVFRGFIRFNGLTQLQNKVINRATLKFHLDYLTELLTLRIGHVTSNINIMSINSSSGISWSIYDTRNIATSNVGQYVNVVLTGLIKDFVNGVTPTDIIIFHHLDNYTYMGFGGVGGFSSANPPILEVDFDYIQPVSPTNLVPNNIALQREKEIKVQWEFRPAFAEDTQTAFELEYSQDGGESWTKVTEVTPRTDYTFSYASLTTGSLRWRVRTRNSDNLWSSWVNAQFTWTQILPTRPQNLNPDGIQTNIFPTATWAYNSYNEDDGPTAFELEYSNDGGITYTTVFQVTSNMSYAFPISLRGGLIKWRVRAKSSYFNLFTPWSEYALWTYTIPPQNPIFTSGTTFPTPAPLITWSSPDQVSFELEIIKNSQLVFKTGERNTQHRNYKIETFLENYETYTIRLRVKNAVPLWSEWVEQQIYIDFVQTDQPNIIATEDTTKFGIRIKIINPVSGVTNEVWRRKTGTTAWVRIAKNIPLNGSHNDYMIAPDVFYDYRVRSIDEVGYSDSDTVSRRMSMVDSQLMSTTNTSKYVTLTWNPSKSEKKNIQQKLVRYAGRNHPCMVWGDEKDYSMNVRFTIKEEDLLALDELHQMKETLLYRDSRGRKQYVTILGGINIEDEIPHMDLYVVSFNLQVVNYEEAV</sequence>
<dbReference type="AlphaFoldDB" id="A0A1G9I6A3"/>